<gene>
    <name evidence="2" type="ORF">KR50_19480</name>
</gene>
<dbReference type="Proteomes" id="UP000031972">
    <property type="component" value="Unassembled WGS sequence"/>
</dbReference>
<dbReference type="SUPFAM" id="SSF51735">
    <property type="entry name" value="NAD(P)-binding Rossmann-fold domains"/>
    <property type="match status" value="1"/>
</dbReference>
<evidence type="ECO:0000256" key="1">
    <source>
        <dbReference type="ARBA" id="ARBA00006484"/>
    </source>
</evidence>
<protein>
    <recommendedName>
        <fullName evidence="4">3-ketoacyl-ACP reductase</fullName>
    </recommendedName>
</protein>
<dbReference type="Pfam" id="PF13561">
    <property type="entry name" value="adh_short_C2"/>
    <property type="match status" value="1"/>
</dbReference>
<evidence type="ECO:0008006" key="4">
    <source>
        <dbReference type="Google" id="ProtNLM"/>
    </source>
</evidence>
<sequence>MSKKALVLGASGGIGSAITERLIKEGWSVYAHYNKNKESIFSLKEKLGEEFSSDIIPIYADLHSQESTDSLINAIEEVNAIVHAGGATYEGLLEETPDDVMNELWSSHVFQPARIIRSFLPSMRSVRNGAIVFVSSIWGQTGASNEVMYSAVKGAQLSFVKALGKELAPSKIRVNAVAPGSVETSMTHHYDDIDRNAIVDNIPAGRMGNPEEIAGAVLFLLGEDSSYITSQVLSINGGWYA</sequence>
<dbReference type="OrthoDB" id="9803333at2"/>
<accession>A0A0C2VTM5</accession>
<name>A0A0C2VTM5_9BACL</name>
<comment type="caution">
    <text evidence="2">The sequence shown here is derived from an EMBL/GenBank/DDBJ whole genome shotgun (WGS) entry which is preliminary data.</text>
</comment>
<dbReference type="InterPro" id="IPR002347">
    <property type="entry name" value="SDR_fam"/>
</dbReference>
<dbReference type="AlphaFoldDB" id="A0A0C2VTM5"/>
<proteinExistence type="inferred from homology"/>
<organism evidence="2 3">
    <name type="scientific">Jeotgalibacillus campisalis</name>
    <dbReference type="NCBI Taxonomy" id="220754"/>
    <lineage>
        <taxon>Bacteria</taxon>
        <taxon>Bacillati</taxon>
        <taxon>Bacillota</taxon>
        <taxon>Bacilli</taxon>
        <taxon>Bacillales</taxon>
        <taxon>Caryophanaceae</taxon>
        <taxon>Jeotgalibacillus</taxon>
    </lineage>
</organism>
<dbReference type="InterPro" id="IPR050259">
    <property type="entry name" value="SDR"/>
</dbReference>
<evidence type="ECO:0000313" key="3">
    <source>
        <dbReference type="Proteomes" id="UP000031972"/>
    </source>
</evidence>
<keyword evidence="3" id="KW-1185">Reference proteome</keyword>
<dbReference type="CDD" id="cd05233">
    <property type="entry name" value="SDR_c"/>
    <property type="match status" value="1"/>
</dbReference>
<dbReference type="Gene3D" id="3.40.50.720">
    <property type="entry name" value="NAD(P)-binding Rossmann-like Domain"/>
    <property type="match status" value="1"/>
</dbReference>
<evidence type="ECO:0000313" key="2">
    <source>
        <dbReference type="EMBL" id="KIL47781.1"/>
    </source>
</evidence>
<dbReference type="PANTHER" id="PTHR42879:SF2">
    <property type="entry name" value="3-OXOACYL-[ACYL-CARRIER-PROTEIN] REDUCTASE FABG"/>
    <property type="match status" value="1"/>
</dbReference>
<reference evidence="2 3" key="1">
    <citation type="submission" date="2015-01" db="EMBL/GenBank/DDBJ databases">
        <title>Jeotgalibacillus campisalis genome sequencing.</title>
        <authorList>
            <person name="Goh K.M."/>
            <person name="Chan K.-G."/>
            <person name="Yaakop A.S."/>
            <person name="Ee R."/>
            <person name="Gan H.M."/>
            <person name="Chan C.S."/>
        </authorList>
    </citation>
    <scope>NUCLEOTIDE SEQUENCE [LARGE SCALE GENOMIC DNA]</scope>
    <source>
        <strain evidence="2 3">SF-57</strain>
    </source>
</reference>
<dbReference type="InterPro" id="IPR036291">
    <property type="entry name" value="NAD(P)-bd_dom_sf"/>
</dbReference>
<dbReference type="PATRIC" id="fig|220754.4.peg.1967"/>
<dbReference type="PANTHER" id="PTHR42879">
    <property type="entry name" value="3-OXOACYL-(ACYL-CARRIER-PROTEIN) REDUCTASE"/>
    <property type="match status" value="1"/>
</dbReference>
<dbReference type="RefSeq" id="WP_041057581.1">
    <property type="nucleotide sequence ID" value="NZ_JXRR01000014.1"/>
</dbReference>
<dbReference type="PRINTS" id="PR00081">
    <property type="entry name" value="GDHRDH"/>
</dbReference>
<comment type="similarity">
    <text evidence="1">Belongs to the short-chain dehydrogenases/reductases (SDR) family.</text>
</comment>
<dbReference type="EMBL" id="JXRR01000014">
    <property type="protein sequence ID" value="KIL47781.1"/>
    <property type="molecule type" value="Genomic_DNA"/>
</dbReference>
<dbReference type="NCBIfam" id="NF047420">
    <property type="entry name" value="EF_P_mod_YmfI"/>
    <property type="match status" value="1"/>
</dbReference>